<name>A0A165F6Z8_9APHY</name>
<proteinExistence type="predicted"/>
<feature type="transmembrane region" description="Helical" evidence="2">
    <location>
        <begin position="50"/>
        <end position="74"/>
    </location>
</feature>
<dbReference type="Pfam" id="PF20152">
    <property type="entry name" value="DUF6534"/>
    <property type="match status" value="1"/>
</dbReference>
<dbReference type="STRING" id="1314785.A0A165F6Z8"/>
<feature type="transmembrane region" description="Helical" evidence="2">
    <location>
        <begin position="86"/>
        <end position="109"/>
    </location>
</feature>
<evidence type="ECO:0000256" key="1">
    <source>
        <dbReference type="SAM" id="MobiDB-lite"/>
    </source>
</evidence>
<reference evidence="4 5" key="1">
    <citation type="journal article" date="2016" name="Mol. Biol. Evol.">
        <title>Comparative Genomics of Early-Diverging Mushroom-Forming Fungi Provides Insights into the Origins of Lignocellulose Decay Capabilities.</title>
        <authorList>
            <person name="Nagy L.G."/>
            <person name="Riley R."/>
            <person name="Tritt A."/>
            <person name="Adam C."/>
            <person name="Daum C."/>
            <person name="Floudas D."/>
            <person name="Sun H."/>
            <person name="Yadav J.S."/>
            <person name="Pangilinan J."/>
            <person name="Larsson K.H."/>
            <person name="Matsuura K."/>
            <person name="Barry K."/>
            <person name="Labutti K."/>
            <person name="Kuo R."/>
            <person name="Ohm R.A."/>
            <person name="Bhattacharya S.S."/>
            <person name="Shirouzu T."/>
            <person name="Yoshinaga Y."/>
            <person name="Martin F.M."/>
            <person name="Grigoriev I.V."/>
            <person name="Hibbett D.S."/>
        </authorList>
    </citation>
    <scope>NUCLEOTIDE SEQUENCE [LARGE SCALE GENOMIC DNA]</scope>
    <source>
        <strain evidence="4 5">93-53</strain>
    </source>
</reference>
<dbReference type="PANTHER" id="PTHR40465:SF1">
    <property type="entry name" value="DUF6534 DOMAIN-CONTAINING PROTEIN"/>
    <property type="match status" value="1"/>
</dbReference>
<dbReference type="AlphaFoldDB" id="A0A165F6Z8"/>
<protein>
    <recommendedName>
        <fullName evidence="3">DUF6534 domain-containing protein</fullName>
    </recommendedName>
</protein>
<keyword evidence="2" id="KW-0472">Membrane</keyword>
<dbReference type="EMBL" id="KV427615">
    <property type="protein sequence ID" value="KZT08508.1"/>
    <property type="molecule type" value="Genomic_DNA"/>
</dbReference>
<feature type="transmembrane region" description="Helical" evidence="2">
    <location>
        <begin position="12"/>
        <end position="38"/>
    </location>
</feature>
<organism evidence="4 5">
    <name type="scientific">Laetiporus sulphureus 93-53</name>
    <dbReference type="NCBI Taxonomy" id="1314785"/>
    <lineage>
        <taxon>Eukaryota</taxon>
        <taxon>Fungi</taxon>
        <taxon>Dikarya</taxon>
        <taxon>Basidiomycota</taxon>
        <taxon>Agaricomycotina</taxon>
        <taxon>Agaricomycetes</taxon>
        <taxon>Polyporales</taxon>
        <taxon>Laetiporus</taxon>
    </lineage>
</organism>
<keyword evidence="2" id="KW-0812">Transmembrane</keyword>
<dbReference type="InterPro" id="IPR045339">
    <property type="entry name" value="DUF6534"/>
</dbReference>
<feature type="region of interest" description="Disordered" evidence="1">
    <location>
        <begin position="309"/>
        <end position="331"/>
    </location>
</feature>
<dbReference type="RefSeq" id="XP_040766248.1">
    <property type="nucleotide sequence ID" value="XM_040912353.1"/>
</dbReference>
<evidence type="ECO:0000256" key="2">
    <source>
        <dbReference type="SAM" id="Phobius"/>
    </source>
</evidence>
<accession>A0A165F6Z8</accession>
<gene>
    <name evidence="4" type="ORF">LAESUDRAFT_757742</name>
</gene>
<feature type="domain" description="DUF6534" evidence="3">
    <location>
        <begin position="169"/>
        <end position="256"/>
    </location>
</feature>
<dbReference type="GeneID" id="63829381"/>
<feature type="transmembrane region" description="Helical" evidence="2">
    <location>
        <begin position="121"/>
        <end position="140"/>
    </location>
</feature>
<feature type="transmembrane region" description="Helical" evidence="2">
    <location>
        <begin position="160"/>
        <end position="186"/>
    </location>
</feature>
<evidence type="ECO:0000259" key="3">
    <source>
        <dbReference type="Pfam" id="PF20152"/>
    </source>
</evidence>
<dbReference type="OrthoDB" id="3206554at2759"/>
<feature type="transmembrane region" description="Helical" evidence="2">
    <location>
        <begin position="198"/>
        <end position="224"/>
    </location>
</feature>
<sequence>MVQVTPSNARTSLGSLVIGGLAATALSGVVMMQTILYARIFEKDATILKTIVATIFALDIFHTCLVWAAMWQYFVSSFGDANITDHVFWTAGLTIAMTAITTFVVHMFFSYRLLRLSRGNYFITVPMVLVAFGRLVSAVATSAEMIRARSYYEFYAHYRWLFTLGLVLSTAADITITSGLCIFLRINRHGGSGRLDHILNSVTLYTVENGMITCVATVLSLIFWLVKPHALIYLGLHFAISKLYANSFLASMNARKLLRTQNATSSEEEGHRLPVIFAHHISHDRRDSADEVDLTGTKLQINVDKTVDYVTDDPIPSPPRHHSGGSKIVAE</sequence>
<feature type="transmembrane region" description="Helical" evidence="2">
    <location>
        <begin position="230"/>
        <end position="249"/>
    </location>
</feature>
<keyword evidence="2" id="KW-1133">Transmembrane helix</keyword>
<evidence type="ECO:0000313" key="5">
    <source>
        <dbReference type="Proteomes" id="UP000076871"/>
    </source>
</evidence>
<dbReference type="InParanoid" id="A0A165F6Z8"/>
<evidence type="ECO:0000313" key="4">
    <source>
        <dbReference type="EMBL" id="KZT08508.1"/>
    </source>
</evidence>
<dbReference type="PANTHER" id="PTHR40465">
    <property type="entry name" value="CHROMOSOME 1, WHOLE GENOME SHOTGUN SEQUENCE"/>
    <property type="match status" value="1"/>
</dbReference>
<keyword evidence="5" id="KW-1185">Reference proteome</keyword>
<dbReference type="Proteomes" id="UP000076871">
    <property type="component" value="Unassembled WGS sequence"/>
</dbReference>